<dbReference type="AlphaFoldDB" id="A0A0K0D862"/>
<sequence>MHIERFKIREVSSLVDGIDEGSLEFLVNALTELILNEDMARKLTGGKFWLFGFGKRKETKKKVIFEKDRIRISADYCFGDLCKSATLSENKDSVVDYYDVIQG</sequence>
<dbReference type="WBParaSite" id="ACAC_0000625701-mRNA-1">
    <property type="protein sequence ID" value="ACAC_0000625701-mRNA-1"/>
    <property type="gene ID" value="ACAC_0000625701"/>
</dbReference>
<protein>
    <submittedName>
        <fullName evidence="2">HU-HIG domain-containing protein</fullName>
    </submittedName>
</protein>
<evidence type="ECO:0000313" key="1">
    <source>
        <dbReference type="Proteomes" id="UP000035642"/>
    </source>
</evidence>
<accession>A0A0K0D862</accession>
<dbReference type="Proteomes" id="UP000035642">
    <property type="component" value="Unassembled WGS sequence"/>
</dbReference>
<evidence type="ECO:0000313" key="2">
    <source>
        <dbReference type="WBParaSite" id="ACAC_0000625701-mRNA-1"/>
    </source>
</evidence>
<reference evidence="2" key="2">
    <citation type="submission" date="2017-02" db="UniProtKB">
        <authorList>
            <consortium name="WormBaseParasite"/>
        </authorList>
    </citation>
    <scope>IDENTIFICATION</scope>
</reference>
<reference evidence="1" key="1">
    <citation type="submission" date="2012-09" db="EMBL/GenBank/DDBJ databases">
        <authorList>
            <person name="Martin A.A."/>
        </authorList>
    </citation>
    <scope>NUCLEOTIDE SEQUENCE</scope>
</reference>
<name>A0A0K0D862_ANGCA</name>
<keyword evidence="1" id="KW-1185">Reference proteome</keyword>
<proteinExistence type="predicted"/>
<organism evidence="1 2">
    <name type="scientific">Angiostrongylus cantonensis</name>
    <name type="common">Rat lungworm</name>
    <dbReference type="NCBI Taxonomy" id="6313"/>
    <lineage>
        <taxon>Eukaryota</taxon>
        <taxon>Metazoa</taxon>
        <taxon>Ecdysozoa</taxon>
        <taxon>Nematoda</taxon>
        <taxon>Chromadorea</taxon>
        <taxon>Rhabditida</taxon>
        <taxon>Rhabditina</taxon>
        <taxon>Rhabditomorpha</taxon>
        <taxon>Strongyloidea</taxon>
        <taxon>Metastrongylidae</taxon>
        <taxon>Angiostrongylus</taxon>
    </lineage>
</organism>
<dbReference type="STRING" id="6313.A0A0K0D862"/>